<proteinExistence type="inferred from homology"/>
<dbReference type="CDD" id="cd10225">
    <property type="entry name" value="ASKHA_NBD_MreB-like"/>
    <property type="match status" value="1"/>
</dbReference>
<sequence>MFQPIQLGIDLGTANTLVYHKNKGMIYNEPTVISVNRQTNKITATGQVAKVMVGKTPAHIDTIRPLQEGVIADFDLTSQMLKLVLSKVQQNLNQRFRKPRVTICVPSGSTAVEKRAIENAMHSFGVKAVQLIEEPVAAAIGAGLPITAPISSTIVDIGGGTTEVAIISYGGVVTSRSLRTAGDDLDKEIIQHVKNKYNIMIGEQTAEMIKQTIGYAPGAHMEETLNVRGRDLLTGLPQSVTLTSTEIQSALVDTLNQIVLMIHQTLESSPPELSGDIVDYGITLVGGGALLKGIAPWLEQELHVPIHIADEPLLAVAKGTLMTISDSHRDRPSIDNVDSETLDVATEKVIGS</sequence>
<accession>A0A1I5N1F7</accession>
<dbReference type="PRINTS" id="PR01652">
    <property type="entry name" value="SHAPEPROTEIN"/>
</dbReference>
<dbReference type="OrthoDB" id="9768127at2"/>
<comment type="subcellular location">
    <subcellularLocation>
        <location evidence="6">Cytoplasm</location>
    </subcellularLocation>
    <text evidence="6">Membrane-associated.</text>
</comment>
<evidence type="ECO:0000256" key="3">
    <source>
        <dbReference type="ARBA" id="ARBA00022840"/>
    </source>
</evidence>
<reference evidence="8 9" key="1">
    <citation type="submission" date="2016-10" db="EMBL/GenBank/DDBJ databases">
        <authorList>
            <person name="de Groot N.N."/>
        </authorList>
    </citation>
    <scope>NUCLEOTIDE SEQUENCE [LARGE SCALE GENOMIC DNA]</scope>
    <source>
        <strain evidence="8 9">DSM 17073</strain>
    </source>
</reference>
<dbReference type="NCBIfam" id="TIGR00904">
    <property type="entry name" value="mreB"/>
    <property type="match status" value="1"/>
</dbReference>
<dbReference type="Proteomes" id="UP000321547">
    <property type="component" value="Unassembled WGS sequence"/>
</dbReference>
<dbReference type="Proteomes" id="UP000242243">
    <property type="component" value="Unassembled WGS sequence"/>
</dbReference>
<protein>
    <recommendedName>
        <fullName evidence="6">Cell shape-determining protein MreB</fullName>
    </recommendedName>
</protein>
<dbReference type="RefSeq" id="WP_089830688.1">
    <property type="nucleotide sequence ID" value="NZ_BJWI01000005.1"/>
</dbReference>
<evidence type="ECO:0000256" key="2">
    <source>
        <dbReference type="ARBA" id="ARBA00022741"/>
    </source>
</evidence>
<dbReference type="Gene3D" id="3.30.420.40">
    <property type="match status" value="2"/>
</dbReference>
<dbReference type="EMBL" id="FOXC01000007">
    <property type="protein sequence ID" value="SFP15101.1"/>
    <property type="molecule type" value="Genomic_DNA"/>
</dbReference>
<dbReference type="Pfam" id="PF06723">
    <property type="entry name" value="MreB_Mbl"/>
    <property type="match status" value="1"/>
</dbReference>
<dbReference type="GO" id="GO:0005737">
    <property type="term" value="C:cytoplasm"/>
    <property type="evidence" value="ECO:0007669"/>
    <property type="project" value="UniProtKB-SubCell"/>
</dbReference>
<dbReference type="HAMAP" id="MF_02207">
    <property type="entry name" value="MreB"/>
    <property type="match status" value="1"/>
</dbReference>
<dbReference type="EMBL" id="BJWI01000005">
    <property type="protein sequence ID" value="GEM01110.1"/>
    <property type="molecule type" value="Genomic_DNA"/>
</dbReference>
<feature type="binding site" evidence="6">
    <location>
        <begin position="287"/>
        <end position="290"/>
    </location>
    <ligand>
        <name>ATP</name>
        <dbReference type="ChEBI" id="CHEBI:30616"/>
    </ligand>
</feature>
<reference evidence="7 10" key="2">
    <citation type="submission" date="2019-07" db="EMBL/GenBank/DDBJ databases">
        <title>Whole genome shotgun sequence of Halolactibacillus halophilus NBRC 100868.</title>
        <authorList>
            <person name="Hosoyama A."/>
            <person name="Uohara A."/>
            <person name="Ohji S."/>
            <person name="Ichikawa N."/>
        </authorList>
    </citation>
    <scope>NUCLEOTIDE SEQUENCE [LARGE SCALE GENOMIC DNA]</scope>
    <source>
        <strain evidence="7 10">NBRC 100868</strain>
    </source>
</reference>
<dbReference type="PANTHER" id="PTHR42749:SF1">
    <property type="entry name" value="CELL SHAPE-DETERMINING PROTEIN MREB"/>
    <property type="match status" value="1"/>
</dbReference>
<comment type="similarity">
    <text evidence="5 6">Belongs to the FtsA/MreB family.</text>
</comment>
<dbReference type="STRING" id="306540.SAMN05421839_10727"/>
<keyword evidence="10" id="KW-1185">Reference proteome</keyword>
<feature type="binding site" evidence="6">
    <location>
        <begin position="159"/>
        <end position="161"/>
    </location>
    <ligand>
        <name>ATP</name>
        <dbReference type="ChEBI" id="CHEBI:30616"/>
    </ligand>
</feature>
<keyword evidence="4 6" id="KW-0133">Cell shape</keyword>
<dbReference type="SUPFAM" id="SSF53067">
    <property type="entry name" value="Actin-like ATPase domain"/>
    <property type="match status" value="2"/>
</dbReference>
<comment type="subunit">
    <text evidence="6">Forms polymers.</text>
</comment>
<dbReference type="InterPro" id="IPR004000">
    <property type="entry name" value="Actin"/>
</dbReference>
<evidence type="ECO:0000313" key="8">
    <source>
        <dbReference type="EMBL" id="SFP15101.1"/>
    </source>
</evidence>
<dbReference type="InterPro" id="IPR056546">
    <property type="entry name" value="MreB_MamK-like"/>
</dbReference>
<dbReference type="InterPro" id="IPR004753">
    <property type="entry name" value="MreB"/>
</dbReference>
<evidence type="ECO:0000313" key="10">
    <source>
        <dbReference type="Proteomes" id="UP000321547"/>
    </source>
</evidence>
<name>A0A1I5N1F7_9BACI</name>
<evidence type="ECO:0000313" key="7">
    <source>
        <dbReference type="EMBL" id="GEM01110.1"/>
    </source>
</evidence>
<evidence type="ECO:0000256" key="6">
    <source>
        <dbReference type="HAMAP-Rule" id="MF_02207"/>
    </source>
</evidence>
<gene>
    <name evidence="6" type="primary">mreB</name>
    <name evidence="7" type="synonym">mreBH</name>
    <name evidence="7" type="ORF">HHA03_06420</name>
    <name evidence="8" type="ORF">SAMN05421839_10727</name>
</gene>
<feature type="binding site" evidence="6">
    <location>
        <begin position="207"/>
        <end position="210"/>
    </location>
    <ligand>
        <name>ATP</name>
        <dbReference type="ChEBI" id="CHEBI:30616"/>
    </ligand>
</feature>
<dbReference type="GO" id="GO:0005524">
    <property type="term" value="F:ATP binding"/>
    <property type="evidence" value="ECO:0007669"/>
    <property type="project" value="UniProtKB-KW"/>
</dbReference>
<dbReference type="PANTHER" id="PTHR42749">
    <property type="entry name" value="CELL SHAPE-DETERMINING PROTEIN MREB"/>
    <property type="match status" value="1"/>
</dbReference>
<feature type="binding site" evidence="6">
    <location>
        <begin position="13"/>
        <end position="15"/>
    </location>
    <ligand>
        <name>ATP</name>
        <dbReference type="ChEBI" id="CHEBI:30616"/>
    </ligand>
</feature>
<keyword evidence="2 6" id="KW-0547">Nucleotide-binding</keyword>
<dbReference type="AlphaFoldDB" id="A0A1I5N1F7"/>
<dbReference type="GO" id="GO:0000902">
    <property type="term" value="P:cell morphogenesis"/>
    <property type="evidence" value="ECO:0007669"/>
    <property type="project" value="InterPro"/>
</dbReference>
<evidence type="ECO:0000256" key="4">
    <source>
        <dbReference type="ARBA" id="ARBA00022960"/>
    </source>
</evidence>
<evidence type="ECO:0000313" key="9">
    <source>
        <dbReference type="Proteomes" id="UP000242243"/>
    </source>
</evidence>
<evidence type="ECO:0000256" key="5">
    <source>
        <dbReference type="ARBA" id="ARBA00023458"/>
    </source>
</evidence>
<organism evidence="8 9">
    <name type="scientific">Halolactibacillus halophilus</name>
    <dbReference type="NCBI Taxonomy" id="306540"/>
    <lineage>
        <taxon>Bacteria</taxon>
        <taxon>Bacillati</taxon>
        <taxon>Bacillota</taxon>
        <taxon>Bacilli</taxon>
        <taxon>Bacillales</taxon>
        <taxon>Bacillaceae</taxon>
        <taxon>Halolactibacillus</taxon>
    </lineage>
</organism>
<keyword evidence="3 6" id="KW-0067">ATP-binding</keyword>
<dbReference type="SMART" id="SM00268">
    <property type="entry name" value="ACTIN"/>
    <property type="match status" value="1"/>
</dbReference>
<keyword evidence="1 6" id="KW-0963">Cytoplasm</keyword>
<evidence type="ECO:0000256" key="1">
    <source>
        <dbReference type="ARBA" id="ARBA00022490"/>
    </source>
</evidence>
<dbReference type="NCBIfam" id="NF010539">
    <property type="entry name" value="PRK13927.1"/>
    <property type="match status" value="1"/>
</dbReference>
<dbReference type="GO" id="GO:0008360">
    <property type="term" value="P:regulation of cell shape"/>
    <property type="evidence" value="ECO:0007669"/>
    <property type="project" value="UniProtKB-UniRule"/>
</dbReference>
<dbReference type="InterPro" id="IPR043129">
    <property type="entry name" value="ATPase_NBD"/>
</dbReference>
<comment type="function">
    <text evidence="6">Forms membrane-associated dynamic filaments that are essential for cell shape determination. Acts by regulating cell wall synthesis and cell elongation, and thus cell shape. A feedback loop between cell geometry and MreB localization may maintain elongated cell shape by targeting cell wall growth to regions of negative cell wall curvature.</text>
</comment>